<keyword evidence="3" id="KW-1185">Reference proteome</keyword>
<dbReference type="Proteomes" id="UP001229421">
    <property type="component" value="Unassembled WGS sequence"/>
</dbReference>
<evidence type="ECO:0000313" key="3">
    <source>
        <dbReference type="Proteomes" id="UP001229421"/>
    </source>
</evidence>
<feature type="region of interest" description="Disordered" evidence="1">
    <location>
        <begin position="142"/>
        <end position="179"/>
    </location>
</feature>
<comment type="caution">
    <text evidence="2">The sequence shown here is derived from an EMBL/GenBank/DDBJ whole genome shotgun (WGS) entry which is preliminary data.</text>
</comment>
<gene>
    <name evidence="2" type="ORF">QVD17_23659</name>
</gene>
<accession>A0AAD8KET8</accession>
<evidence type="ECO:0000256" key="1">
    <source>
        <dbReference type="SAM" id="MobiDB-lite"/>
    </source>
</evidence>
<protein>
    <submittedName>
        <fullName evidence="2">Uncharacterized protein</fullName>
    </submittedName>
</protein>
<sequence length="250" mass="26436">MRGFHILSELWGGGEGQKGDNGRFWSANGDRSVKERQSGQADGGIGSSSRRVEFKEEEGSYKDVLLNESVNFEDDGGELPGTGDGKDAGLDYNADRFASEKESLEDVEAGSSNDGLFPTCMGTDLGVNREAAEEKTDYVCQASPSHARGKDGTVGQNSVGPVSGPEPINKSSGEDNGLEVERPDFVNENLEHLGEVGQGGISGPFSIDGGIEAPSSFTVNKEYSKLGILQRKDSVVGGVGHGDMSRKLEI</sequence>
<feature type="region of interest" description="Disordered" evidence="1">
    <location>
        <begin position="10"/>
        <end position="58"/>
    </location>
</feature>
<dbReference type="EMBL" id="JAUHHV010000006">
    <property type="protein sequence ID" value="KAK1421374.1"/>
    <property type="molecule type" value="Genomic_DNA"/>
</dbReference>
<organism evidence="2 3">
    <name type="scientific">Tagetes erecta</name>
    <name type="common">African marigold</name>
    <dbReference type="NCBI Taxonomy" id="13708"/>
    <lineage>
        <taxon>Eukaryota</taxon>
        <taxon>Viridiplantae</taxon>
        <taxon>Streptophyta</taxon>
        <taxon>Embryophyta</taxon>
        <taxon>Tracheophyta</taxon>
        <taxon>Spermatophyta</taxon>
        <taxon>Magnoliopsida</taxon>
        <taxon>eudicotyledons</taxon>
        <taxon>Gunneridae</taxon>
        <taxon>Pentapetalae</taxon>
        <taxon>asterids</taxon>
        <taxon>campanulids</taxon>
        <taxon>Asterales</taxon>
        <taxon>Asteraceae</taxon>
        <taxon>Asteroideae</taxon>
        <taxon>Heliantheae alliance</taxon>
        <taxon>Tageteae</taxon>
        <taxon>Tagetes</taxon>
    </lineage>
</organism>
<name>A0AAD8KET8_TARER</name>
<reference evidence="2" key="1">
    <citation type="journal article" date="2023" name="bioRxiv">
        <title>Improved chromosome-level genome assembly for marigold (Tagetes erecta).</title>
        <authorList>
            <person name="Jiang F."/>
            <person name="Yuan L."/>
            <person name="Wang S."/>
            <person name="Wang H."/>
            <person name="Xu D."/>
            <person name="Wang A."/>
            <person name="Fan W."/>
        </authorList>
    </citation>
    <scope>NUCLEOTIDE SEQUENCE</scope>
    <source>
        <strain evidence="2">WSJ</strain>
        <tissue evidence="2">Leaf</tissue>
    </source>
</reference>
<feature type="region of interest" description="Disordered" evidence="1">
    <location>
        <begin position="71"/>
        <end position="91"/>
    </location>
</feature>
<proteinExistence type="predicted"/>
<dbReference type="AlphaFoldDB" id="A0AAD8KET8"/>
<evidence type="ECO:0000313" key="2">
    <source>
        <dbReference type="EMBL" id="KAK1421374.1"/>
    </source>
</evidence>